<dbReference type="InterPro" id="IPR005243">
    <property type="entry name" value="THIRX-like_proc"/>
</dbReference>
<keyword evidence="2" id="KW-1015">Disulfide bond</keyword>
<feature type="active site" description="Nucleophile" evidence="1">
    <location>
        <position position="11"/>
    </location>
</feature>
<dbReference type="Gene3D" id="3.40.30.10">
    <property type="entry name" value="Glutaredoxin"/>
    <property type="match status" value="1"/>
</dbReference>
<dbReference type="PIRSF" id="PIRSF037031">
    <property type="entry name" value="Redox_disulphide_2"/>
    <property type="match status" value="1"/>
</dbReference>
<dbReference type="InterPro" id="IPR036249">
    <property type="entry name" value="Thioredoxin-like_sf"/>
</dbReference>
<feature type="disulfide bond" description="Redox-active" evidence="2">
    <location>
        <begin position="11"/>
        <end position="14"/>
    </location>
</feature>
<dbReference type="PANTHER" id="PTHR36450">
    <property type="entry name" value="THIOREDOXIN"/>
    <property type="match status" value="1"/>
</dbReference>
<evidence type="ECO:0000313" key="5">
    <source>
        <dbReference type="Proteomes" id="UP000179034"/>
    </source>
</evidence>
<name>A0A1F5YCC1_9BACT</name>
<accession>A0A1F5YCC1</accession>
<dbReference type="PANTHER" id="PTHR36450:SF1">
    <property type="entry name" value="THIOREDOXIN"/>
    <property type="match status" value="1"/>
</dbReference>
<comment type="caution">
    <text evidence="4">The sequence shown here is derived from an EMBL/GenBank/DDBJ whole genome shotgun (WGS) entry which is preliminary data.</text>
</comment>
<evidence type="ECO:0000256" key="1">
    <source>
        <dbReference type="PIRSR" id="PIRSR037031-50"/>
    </source>
</evidence>
<sequence>MKKLQVLGPGCSRCRKLADNTENAAKELGIEYELEKITDINILLGYGIMRTPALVIDGEVKMTGKVPSVEEIKRVLAG</sequence>
<dbReference type="AlphaFoldDB" id="A0A1F5YCC1"/>
<dbReference type="InterPro" id="IPR012336">
    <property type="entry name" value="Thioredoxin-like_fold"/>
</dbReference>
<keyword evidence="2" id="KW-0676">Redox-active center</keyword>
<dbReference type="Proteomes" id="UP000179034">
    <property type="component" value="Unassembled WGS sequence"/>
</dbReference>
<evidence type="ECO:0000313" key="4">
    <source>
        <dbReference type="EMBL" id="OGF97814.1"/>
    </source>
</evidence>
<reference evidence="4 5" key="1">
    <citation type="journal article" date="2016" name="Nat. Commun.">
        <title>Thousands of microbial genomes shed light on interconnected biogeochemical processes in an aquifer system.</title>
        <authorList>
            <person name="Anantharaman K."/>
            <person name="Brown C.T."/>
            <person name="Hug L.A."/>
            <person name="Sharon I."/>
            <person name="Castelle C.J."/>
            <person name="Probst A.J."/>
            <person name="Thomas B.C."/>
            <person name="Singh A."/>
            <person name="Wilkins M.J."/>
            <person name="Karaoz U."/>
            <person name="Brodie E.L."/>
            <person name="Williams K.H."/>
            <person name="Hubbard S.S."/>
            <person name="Banfield J.F."/>
        </authorList>
    </citation>
    <scope>NUCLEOTIDE SEQUENCE [LARGE SCALE GENOMIC DNA]</scope>
</reference>
<dbReference type="EMBL" id="MFIW01000050">
    <property type="protein sequence ID" value="OGF97814.1"/>
    <property type="molecule type" value="Genomic_DNA"/>
</dbReference>
<dbReference type="Pfam" id="PF13192">
    <property type="entry name" value="Thioredoxin_3"/>
    <property type="match status" value="1"/>
</dbReference>
<feature type="domain" description="Thioredoxin-like fold" evidence="3">
    <location>
        <begin position="3"/>
        <end position="76"/>
    </location>
</feature>
<proteinExistence type="predicted"/>
<dbReference type="SUPFAM" id="SSF52833">
    <property type="entry name" value="Thioredoxin-like"/>
    <property type="match status" value="1"/>
</dbReference>
<evidence type="ECO:0000256" key="2">
    <source>
        <dbReference type="PIRSR" id="PIRSR037031-51"/>
    </source>
</evidence>
<dbReference type="CDD" id="cd00570">
    <property type="entry name" value="GST_N_family"/>
    <property type="match status" value="1"/>
</dbReference>
<organism evidence="4 5">
    <name type="scientific">Candidatus Glassbacteria bacterium RBG_16_58_8</name>
    <dbReference type="NCBI Taxonomy" id="1817866"/>
    <lineage>
        <taxon>Bacteria</taxon>
        <taxon>Candidatus Glassiibacteriota</taxon>
    </lineage>
</organism>
<feature type="active site" description="Nucleophile" evidence="1">
    <location>
        <position position="14"/>
    </location>
</feature>
<gene>
    <name evidence="4" type="ORF">A2Z06_04385</name>
</gene>
<dbReference type="NCBIfam" id="TIGR00412">
    <property type="entry name" value="redox_disulf_2"/>
    <property type="match status" value="1"/>
</dbReference>
<evidence type="ECO:0000259" key="3">
    <source>
        <dbReference type="Pfam" id="PF13192"/>
    </source>
</evidence>
<protein>
    <submittedName>
        <fullName evidence="4">Redox-active disulfide protein 2</fullName>
    </submittedName>
</protein>